<sequence>MSQRIQTQGKFLVLKYDGHSVLISKPESYEKLVELAKDVFLSTDYYRNKTTFHFSTTEVDCCSGEYVVVRPCAWDAISPLLRVLHVTNEMPKAKN</sequence>
<dbReference type="GeneID" id="19203242"/>
<accession>A0A5M3MMG0</accession>
<name>A0A5M3MMG0_CONPW</name>
<dbReference type="EMBL" id="JH711579">
    <property type="protein sequence ID" value="EIW80217.1"/>
    <property type="molecule type" value="Genomic_DNA"/>
</dbReference>
<dbReference type="AlphaFoldDB" id="A0A5M3MMG0"/>
<gene>
    <name evidence="1" type="ORF">CONPUDRAFT_154263</name>
</gene>
<evidence type="ECO:0008006" key="3">
    <source>
        <dbReference type="Google" id="ProtNLM"/>
    </source>
</evidence>
<protein>
    <recommendedName>
        <fullName evidence="3">PB1 domain-containing protein</fullName>
    </recommendedName>
</protein>
<proteinExistence type="predicted"/>
<dbReference type="Proteomes" id="UP000053558">
    <property type="component" value="Unassembled WGS sequence"/>
</dbReference>
<reference evidence="2" key="1">
    <citation type="journal article" date="2012" name="Science">
        <title>The Paleozoic origin of enzymatic lignin decomposition reconstructed from 31 fungal genomes.</title>
        <authorList>
            <person name="Floudas D."/>
            <person name="Binder M."/>
            <person name="Riley R."/>
            <person name="Barry K."/>
            <person name="Blanchette R.A."/>
            <person name="Henrissat B."/>
            <person name="Martinez A.T."/>
            <person name="Otillar R."/>
            <person name="Spatafora J.W."/>
            <person name="Yadav J.S."/>
            <person name="Aerts A."/>
            <person name="Benoit I."/>
            <person name="Boyd A."/>
            <person name="Carlson A."/>
            <person name="Copeland A."/>
            <person name="Coutinho P.M."/>
            <person name="de Vries R.P."/>
            <person name="Ferreira P."/>
            <person name="Findley K."/>
            <person name="Foster B."/>
            <person name="Gaskell J."/>
            <person name="Glotzer D."/>
            <person name="Gorecki P."/>
            <person name="Heitman J."/>
            <person name="Hesse C."/>
            <person name="Hori C."/>
            <person name="Igarashi K."/>
            <person name="Jurgens J.A."/>
            <person name="Kallen N."/>
            <person name="Kersten P."/>
            <person name="Kohler A."/>
            <person name="Kuees U."/>
            <person name="Kumar T.K.A."/>
            <person name="Kuo A."/>
            <person name="LaButti K."/>
            <person name="Larrondo L.F."/>
            <person name="Lindquist E."/>
            <person name="Ling A."/>
            <person name="Lombard V."/>
            <person name="Lucas S."/>
            <person name="Lundell T."/>
            <person name="Martin R."/>
            <person name="McLaughlin D.J."/>
            <person name="Morgenstern I."/>
            <person name="Morin E."/>
            <person name="Murat C."/>
            <person name="Nagy L.G."/>
            <person name="Nolan M."/>
            <person name="Ohm R.A."/>
            <person name="Patyshakuliyeva A."/>
            <person name="Rokas A."/>
            <person name="Ruiz-Duenas F.J."/>
            <person name="Sabat G."/>
            <person name="Salamov A."/>
            <person name="Samejima M."/>
            <person name="Schmutz J."/>
            <person name="Slot J.C."/>
            <person name="St John F."/>
            <person name="Stenlid J."/>
            <person name="Sun H."/>
            <person name="Sun S."/>
            <person name="Syed K."/>
            <person name="Tsang A."/>
            <person name="Wiebenga A."/>
            <person name="Young D."/>
            <person name="Pisabarro A."/>
            <person name="Eastwood D.C."/>
            <person name="Martin F."/>
            <person name="Cullen D."/>
            <person name="Grigoriev I.V."/>
            <person name="Hibbett D.S."/>
        </authorList>
    </citation>
    <scope>NUCLEOTIDE SEQUENCE [LARGE SCALE GENOMIC DNA]</scope>
    <source>
        <strain evidence="2">RWD-64-598 SS2</strain>
    </source>
</reference>
<dbReference type="RefSeq" id="XP_007769219.1">
    <property type="nucleotide sequence ID" value="XM_007771029.1"/>
</dbReference>
<dbReference type="KEGG" id="cput:CONPUDRAFT_154263"/>
<evidence type="ECO:0000313" key="1">
    <source>
        <dbReference type="EMBL" id="EIW80217.1"/>
    </source>
</evidence>
<evidence type="ECO:0000313" key="2">
    <source>
        <dbReference type="Proteomes" id="UP000053558"/>
    </source>
</evidence>
<keyword evidence="2" id="KW-1185">Reference proteome</keyword>
<comment type="caution">
    <text evidence="1">The sequence shown here is derived from an EMBL/GenBank/DDBJ whole genome shotgun (WGS) entry which is preliminary data.</text>
</comment>
<organism evidence="1 2">
    <name type="scientific">Coniophora puteana (strain RWD-64-598)</name>
    <name type="common">Brown rot fungus</name>
    <dbReference type="NCBI Taxonomy" id="741705"/>
    <lineage>
        <taxon>Eukaryota</taxon>
        <taxon>Fungi</taxon>
        <taxon>Dikarya</taxon>
        <taxon>Basidiomycota</taxon>
        <taxon>Agaricomycotina</taxon>
        <taxon>Agaricomycetes</taxon>
        <taxon>Agaricomycetidae</taxon>
        <taxon>Boletales</taxon>
        <taxon>Coniophorineae</taxon>
        <taxon>Coniophoraceae</taxon>
        <taxon>Coniophora</taxon>
    </lineage>
</organism>